<dbReference type="HAMAP" id="MF_01494">
    <property type="entry name" value="DEAD_helicase_CshB"/>
    <property type="match status" value="1"/>
</dbReference>
<dbReference type="InterPro" id="IPR014014">
    <property type="entry name" value="RNA_helicase_DEAD_Q_motif"/>
</dbReference>
<evidence type="ECO:0000259" key="9">
    <source>
        <dbReference type="PROSITE" id="PS51194"/>
    </source>
</evidence>
<comment type="subcellular location">
    <subcellularLocation>
        <location evidence="5">Cytoplasm</location>
    </subcellularLocation>
</comment>
<dbReference type="InterPro" id="IPR001650">
    <property type="entry name" value="Helicase_C-like"/>
</dbReference>
<dbReference type="PROSITE" id="PS51194">
    <property type="entry name" value="HELICASE_CTER"/>
    <property type="match status" value="1"/>
</dbReference>
<reference evidence="11 12" key="1">
    <citation type="submission" date="2011-08" db="EMBL/GenBank/DDBJ databases">
        <authorList>
            <person name="Weinstock G."/>
            <person name="Sodergren E."/>
            <person name="Clifton S."/>
            <person name="Fulton L."/>
            <person name="Fulton B."/>
            <person name="Courtney L."/>
            <person name="Fronick C."/>
            <person name="Harrison M."/>
            <person name="Strong C."/>
            <person name="Farmer C."/>
            <person name="Delahaunty K."/>
            <person name="Markovic C."/>
            <person name="Hall O."/>
            <person name="Minx P."/>
            <person name="Tomlinson C."/>
            <person name="Mitreva M."/>
            <person name="Hou S."/>
            <person name="Chen J."/>
            <person name="Wollam A."/>
            <person name="Pepin K.H."/>
            <person name="Johnson M."/>
            <person name="Bhonagiri V."/>
            <person name="Zhang X."/>
            <person name="Suruliraj S."/>
            <person name="Warren W."/>
            <person name="Chinwalla A."/>
            <person name="Mardis E.R."/>
            <person name="Wilson R.K."/>
        </authorList>
    </citation>
    <scope>NUCLEOTIDE SEQUENCE [LARGE SCALE GENOMIC DNA]</scope>
    <source>
        <strain evidence="11 12">ATCC 33091</strain>
    </source>
</reference>
<feature type="region of interest" description="Disordered" evidence="7">
    <location>
        <begin position="395"/>
        <end position="447"/>
    </location>
</feature>
<dbReference type="Pfam" id="PF00270">
    <property type="entry name" value="DEAD"/>
    <property type="match status" value="1"/>
</dbReference>
<dbReference type="PROSITE" id="PS51192">
    <property type="entry name" value="HELICASE_ATP_BIND_1"/>
    <property type="match status" value="1"/>
</dbReference>
<evidence type="ECO:0000313" key="11">
    <source>
        <dbReference type="EMBL" id="EHN60602.1"/>
    </source>
</evidence>
<dbReference type="InterPro" id="IPR044742">
    <property type="entry name" value="DEAD/DEAH_RhlB"/>
</dbReference>
<evidence type="ECO:0000256" key="3">
    <source>
        <dbReference type="ARBA" id="ARBA00022806"/>
    </source>
</evidence>
<protein>
    <recommendedName>
        <fullName evidence="5">DEAD-box ATP-dependent RNA helicase CshB</fullName>
        <ecNumber evidence="5">3.6.4.13</ecNumber>
    </recommendedName>
</protein>
<evidence type="ECO:0000256" key="1">
    <source>
        <dbReference type="ARBA" id="ARBA00022741"/>
    </source>
</evidence>
<dbReference type="InterPro" id="IPR030881">
    <property type="entry name" value="CshB"/>
</dbReference>
<feature type="compositionally biased region" description="Basic residues" evidence="7">
    <location>
        <begin position="416"/>
        <end position="432"/>
    </location>
</feature>
<dbReference type="GO" id="GO:0005829">
    <property type="term" value="C:cytosol"/>
    <property type="evidence" value="ECO:0007669"/>
    <property type="project" value="TreeGrafter"/>
</dbReference>
<dbReference type="GO" id="GO:0016787">
    <property type="term" value="F:hydrolase activity"/>
    <property type="evidence" value="ECO:0007669"/>
    <property type="project" value="UniProtKB-KW"/>
</dbReference>
<dbReference type="GO" id="GO:0003724">
    <property type="term" value="F:RNA helicase activity"/>
    <property type="evidence" value="ECO:0007669"/>
    <property type="project" value="UniProtKB-UniRule"/>
</dbReference>
<evidence type="ECO:0000256" key="7">
    <source>
        <dbReference type="SAM" id="MobiDB-lite"/>
    </source>
</evidence>
<keyword evidence="5" id="KW-0694">RNA-binding</keyword>
<evidence type="ECO:0000256" key="5">
    <source>
        <dbReference type="HAMAP-Rule" id="MF_01494"/>
    </source>
</evidence>
<dbReference type="Pfam" id="PF00271">
    <property type="entry name" value="Helicase_C"/>
    <property type="match status" value="1"/>
</dbReference>
<evidence type="ECO:0000256" key="2">
    <source>
        <dbReference type="ARBA" id="ARBA00022801"/>
    </source>
</evidence>
<feature type="compositionally biased region" description="Basic and acidic residues" evidence="7">
    <location>
        <begin position="403"/>
        <end position="415"/>
    </location>
</feature>
<name>A0AB72Z727_LISIO</name>
<evidence type="ECO:0000259" key="8">
    <source>
        <dbReference type="PROSITE" id="PS51192"/>
    </source>
</evidence>
<gene>
    <name evidence="5" type="primary">cshB</name>
    <name evidence="11" type="ORF">HMPREF0557_02115</name>
</gene>
<dbReference type="InterPro" id="IPR027417">
    <property type="entry name" value="P-loop_NTPase"/>
</dbReference>
<dbReference type="GO" id="GO:0005524">
    <property type="term" value="F:ATP binding"/>
    <property type="evidence" value="ECO:0007669"/>
    <property type="project" value="UniProtKB-UniRule"/>
</dbReference>
<dbReference type="GO" id="GO:0006401">
    <property type="term" value="P:RNA catabolic process"/>
    <property type="evidence" value="ECO:0007669"/>
    <property type="project" value="UniProtKB-UniRule"/>
</dbReference>
<dbReference type="Gene3D" id="3.40.50.300">
    <property type="entry name" value="P-loop containing nucleotide triphosphate hydrolases"/>
    <property type="match status" value="2"/>
</dbReference>
<dbReference type="PANTHER" id="PTHR47963:SF1">
    <property type="entry name" value="DEAD-BOX ATP-DEPENDENT RNA HELICASE CSHB"/>
    <property type="match status" value="1"/>
</dbReference>
<organism evidence="11 12">
    <name type="scientific">Listeria innocua ATCC 33091</name>
    <dbReference type="NCBI Taxonomy" id="1002366"/>
    <lineage>
        <taxon>Bacteria</taxon>
        <taxon>Bacillati</taxon>
        <taxon>Bacillota</taxon>
        <taxon>Bacilli</taxon>
        <taxon>Bacillales</taxon>
        <taxon>Listeriaceae</taxon>
        <taxon>Listeria</taxon>
    </lineage>
</organism>
<keyword evidence="2 5" id="KW-0378">Hydrolase</keyword>
<evidence type="ECO:0000259" key="10">
    <source>
        <dbReference type="PROSITE" id="PS51195"/>
    </source>
</evidence>
<feature type="domain" description="DEAD-box RNA helicase Q" evidence="10">
    <location>
        <begin position="17"/>
        <end position="45"/>
    </location>
</feature>
<dbReference type="InterPro" id="IPR050547">
    <property type="entry name" value="DEAD_box_RNA_helicases"/>
</dbReference>
<dbReference type="InterPro" id="IPR014001">
    <property type="entry name" value="Helicase_ATP-bd"/>
</dbReference>
<dbReference type="PROSITE" id="PS51195">
    <property type="entry name" value="Q_MOTIF"/>
    <property type="match status" value="1"/>
</dbReference>
<dbReference type="PANTHER" id="PTHR47963">
    <property type="entry name" value="DEAD-BOX ATP-DEPENDENT RNA HELICASE 47, MITOCHONDRIAL"/>
    <property type="match status" value="1"/>
</dbReference>
<dbReference type="EC" id="3.6.4.13" evidence="5"/>
<accession>A0AB72Z727</accession>
<dbReference type="GO" id="GO:0033592">
    <property type="term" value="F:RNA strand annealing activity"/>
    <property type="evidence" value="ECO:0007669"/>
    <property type="project" value="TreeGrafter"/>
</dbReference>
<dbReference type="SMART" id="SM00487">
    <property type="entry name" value="DEXDc"/>
    <property type="match status" value="1"/>
</dbReference>
<evidence type="ECO:0000313" key="12">
    <source>
        <dbReference type="Proteomes" id="UP000003597"/>
    </source>
</evidence>
<dbReference type="SUPFAM" id="SSF52540">
    <property type="entry name" value="P-loop containing nucleoside triphosphate hydrolases"/>
    <property type="match status" value="1"/>
</dbReference>
<dbReference type="CDD" id="cd18787">
    <property type="entry name" value="SF2_C_DEAD"/>
    <property type="match status" value="1"/>
</dbReference>
<dbReference type="EMBL" id="AGCN01000033">
    <property type="protein sequence ID" value="EHN60602.1"/>
    <property type="molecule type" value="Genomic_DNA"/>
</dbReference>
<sequence>MATRYRTEWKYFMTKKSRFDQFGFQPFIGLAIDKLGFYEPTEVQQKLIPGILKGESIIGQSQTGTGKTHTFILPIINNVNPEKDAVQAVITAPSRELATQIYNEIRKVTKFSEKEIAVQLVIGGTDKQRAIDKLKKQPQIIVGTPGRINDLIREQALFVHTAKTLVIDEADMTLDMGFLNDVDHIAGKMPANLQMLVFSATIPQKLKPFLSKYMENPRYEHIQPKVAASKTVEHRIMATRSRNKLDLLKNVLVGSQPYLAIVFTNTKTTADEVANGLIERGLKVAKIHGDVNPRERKRTMKQIENLDYQYVVATDLAARGIDIQGISHVVNYELPDDLDFYIHRTGRTGRAGHSGIALTLFEPSDEDRLNQLEKMGIEFKHVDWKNKEFVTLEDRNRRAKREAKRETADPREIGMRKKAKQKGKPNYKKKINYKMNEIKRRERRKKR</sequence>
<dbReference type="SMART" id="SM00490">
    <property type="entry name" value="HELICc"/>
    <property type="match status" value="1"/>
</dbReference>
<keyword evidence="5" id="KW-0346">Stress response</keyword>
<evidence type="ECO:0000256" key="4">
    <source>
        <dbReference type="ARBA" id="ARBA00022840"/>
    </source>
</evidence>
<comment type="catalytic activity">
    <reaction evidence="5">
        <text>ATP + H2O = ADP + phosphate + H(+)</text>
        <dbReference type="Rhea" id="RHEA:13065"/>
        <dbReference type="ChEBI" id="CHEBI:15377"/>
        <dbReference type="ChEBI" id="CHEBI:15378"/>
        <dbReference type="ChEBI" id="CHEBI:30616"/>
        <dbReference type="ChEBI" id="CHEBI:43474"/>
        <dbReference type="ChEBI" id="CHEBI:456216"/>
        <dbReference type="EC" id="3.6.4.13"/>
    </reaction>
</comment>
<feature type="short sequence motif" description="Q motif" evidence="6">
    <location>
        <begin position="17"/>
        <end position="45"/>
    </location>
</feature>
<feature type="domain" description="Helicase C-terminal" evidence="9">
    <location>
        <begin position="247"/>
        <end position="390"/>
    </location>
</feature>
<dbReference type="Proteomes" id="UP000003597">
    <property type="component" value="Unassembled WGS sequence"/>
</dbReference>
<dbReference type="InterPro" id="IPR011545">
    <property type="entry name" value="DEAD/DEAH_box_helicase_dom"/>
</dbReference>
<keyword evidence="4 5" id="KW-0067">ATP-binding</keyword>
<keyword evidence="1 5" id="KW-0547">Nucleotide-binding</keyword>
<dbReference type="CDD" id="cd00268">
    <property type="entry name" value="DEADc"/>
    <property type="match status" value="1"/>
</dbReference>
<feature type="domain" description="Helicase ATP-binding" evidence="8">
    <location>
        <begin position="48"/>
        <end position="220"/>
    </location>
</feature>
<keyword evidence="3 5" id="KW-0347">Helicase</keyword>
<dbReference type="GO" id="GO:0005840">
    <property type="term" value="C:ribosome"/>
    <property type="evidence" value="ECO:0007669"/>
    <property type="project" value="TreeGrafter"/>
</dbReference>
<evidence type="ECO:0000256" key="6">
    <source>
        <dbReference type="PROSITE-ProRule" id="PRU00552"/>
    </source>
</evidence>
<keyword evidence="5" id="KW-0963">Cytoplasm</keyword>
<dbReference type="AlphaFoldDB" id="A0AB72Z727"/>
<comment type="similarity">
    <text evidence="5">Belongs to the DEAD box helicase family. CshB subfamily.</text>
</comment>
<proteinExistence type="inferred from homology"/>
<dbReference type="GO" id="GO:0009409">
    <property type="term" value="P:response to cold"/>
    <property type="evidence" value="ECO:0007669"/>
    <property type="project" value="InterPro"/>
</dbReference>
<comment type="function">
    <text evidence="5">Probable DEAD-box RNA helicase. May work in conjunction with the cold shock proteins to ensure proper initiation of transcription at low and optimal temperatures.</text>
</comment>
<keyword evidence="12" id="KW-1185">Reference proteome</keyword>
<comment type="caution">
    <text evidence="11">The sequence shown here is derived from an EMBL/GenBank/DDBJ whole genome shotgun (WGS) entry which is preliminary data.</text>
</comment>